<proteinExistence type="predicted"/>
<protein>
    <submittedName>
        <fullName evidence="1">Uncharacterized protein</fullName>
    </submittedName>
</protein>
<reference evidence="1" key="1">
    <citation type="submission" date="2021-02" db="EMBL/GenBank/DDBJ databases">
        <authorList>
            <consortium name="DOE Joint Genome Institute"/>
            <person name="Ahrendt S."/>
            <person name="Looney B.P."/>
            <person name="Miyauchi S."/>
            <person name="Morin E."/>
            <person name="Drula E."/>
            <person name="Courty P.E."/>
            <person name="Chicoki N."/>
            <person name="Fauchery L."/>
            <person name="Kohler A."/>
            <person name="Kuo A."/>
            <person name="Labutti K."/>
            <person name="Pangilinan J."/>
            <person name="Lipzen A."/>
            <person name="Riley R."/>
            <person name="Andreopoulos W."/>
            <person name="He G."/>
            <person name="Johnson J."/>
            <person name="Barry K.W."/>
            <person name="Grigoriev I.V."/>
            <person name="Nagy L."/>
            <person name="Hibbett D."/>
            <person name="Henrissat B."/>
            <person name="Matheny P.B."/>
            <person name="Labbe J."/>
            <person name="Martin F."/>
        </authorList>
    </citation>
    <scope>NUCLEOTIDE SEQUENCE</scope>
    <source>
        <strain evidence="1">FP105234-sp</strain>
    </source>
</reference>
<keyword evidence="2" id="KW-1185">Reference proteome</keyword>
<dbReference type="Proteomes" id="UP000814033">
    <property type="component" value="Unassembled WGS sequence"/>
</dbReference>
<reference evidence="1" key="2">
    <citation type="journal article" date="2022" name="New Phytol.">
        <title>Evolutionary transition to the ectomycorrhizal habit in the genomes of a hyperdiverse lineage of mushroom-forming fungi.</title>
        <authorList>
            <person name="Looney B."/>
            <person name="Miyauchi S."/>
            <person name="Morin E."/>
            <person name="Drula E."/>
            <person name="Courty P.E."/>
            <person name="Kohler A."/>
            <person name="Kuo A."/>
            <person name="LaButti K."/>
            <person name="Pangilinan J."/>
            <person name="Lipzen A."/>
            <person name="Riley R."/>
            <person name="Andreopoulos W."/>
            <person name="He G."/>
            <person name="Johnson J."/>
            <person name="Nolan M."/>
            <person name="Tritt A."/>
            <person name="Barry K.W."/>
            <person name="Grigoriev I.V."/>
            <person name="Nagy L.G."/>
            <person name="Hibbett D."/>
            <person name="Henrissat B."/>
            <person name="Matheny P.B."/>
            <person name="Labbe J."/>
            <person name="Martin F.M."/>
        </authorList>
    </citation>
    <scope>NUCLEOTIDE SEQUENCE</scope>
    <source>
        <strain evidence="1">FP105234-sp</strain>
    </source>
</reference>
<name>A0ACB8RXG0_9AGAM</name>
<evidence type="ECO:0000313" key="2">
    <source>
        <dbReference type="Proteomes" id="UP000814033"/>
    </source>
</evidence>
<sequence>MNTAHTNSAVAQQYPPSTGTKSAQAVQLYAVTGRLRLAYRSRPLYSKQLRWFSQGIAREIQFIPALLGRHAIEQHQQFAVAPSVEEIRWLGRSAATAEVNLEKIYNLLPLGPEQRTLDYTEKRVGNLWWEECQIMHGDIAPVIYDLYERWLTNRLLKDQPYDMDLSAVEASVATLKRITPVMRQEMRGLLADSESLLHAECVNRQRTAADLNEVLSALYRP</sequence>
<gene>
    <name evidence="1" type="ORF">FA95DRAFT_1557867</name>
</gene>
<organism evidence="1 2">
    <name type="scientific">Auriscalpium vulgare</name>
    <dbReference type="NCBI Taxonomy" id="40419"/>
    <lineage>
        <taxon>Eukaryota</taxon>
        <taxon>Fungi</taxon>
        <taxon>Dikarya</taxon>
        <taxon>Basidiomycota</taxon>
        <taxon>Agaricomycotina</taxon>
        <taxon>Agaricomycetes</taxon>
        <taxon>Russulales</taxon>
        <taxon>Auriscalpiaceae</taxon>
        <taxon>Auriscalpium</taxon>
    </lineage>
</organism>
<dbReference type="EMBL" id="MU275885">
    <property type="protein sequence ID" value="KAI0048507.1"/>
    <property type="molecule type" value="Genomic_DNA"/>
</dbReference>
<accession>A0ACB8RXG0</accession>
<evidence type="ECO:0000313" key="1">
    <source>
        <dbReference type="EMBL" id="KAI0048507.1"/>
    </source>
</evidence>
<comment type="caution">
    <text evidence="1">The sequence shown here is derived from an EMBL/GenBank/DDBJ whole genome shotgun (WGS) entry which is preliminary data.</text>
</comment>